<dbReference type="EMBL" id="JAHSTP010000022">
    <property type="protein sequence ID" value="MBZ6156058.1"/>
    <property type="molecule type" value="Genomic_DNA"/>
</dbReference>
<keyword evidence="1" id="KW-0963">Cytoplasm</keyword>
<dbReference type="Gene3D" id="3.40.47.10">
    <property type="match status" value="2"/>
</dbReference>
<dbReference type="PANTHER" id="PTHR34069">
    <property type="entry name" value="3-OXOACYL-[ACYL-CARRIER-PROTEIN] SYNTHASE 3"/>
    <property type="match status" value="1"/>
</dbReference>
<keyword evidence="7" id="KW-1185">Reference proteome</keyword>
<gene>
    <name evidence="6" type="ORF">KVH32_33565</name>
</gene>
<evidence type="ECO:0000256" key="3">
    <source>
        <dbReference type="ARBA" id="ARBA00023315"/>
    </source>
</evidence>
<name>A0ABS7WES9_STROV</name>
<keyword evidence="3" id="KW-0012">Acyltransferase</keyword>
<protein>
    <submittedName>
        <fullName evidence="6">3-oxoacyl-ACP synthase III family protein</fullName>
    </submittedName>
</protein>
<feature type="domain" description="Beta-ketoacyl-[acyl-carrier-protein] synthase III N-terminal" evidence="5">
    <location>
        <begin position="121"/>
        <end position="205"/>
    </location>
</feature>
<dbReference type="Proteomes" id="UP000758701">
    <property type="component" value="Unassembled WGS sequence"/>
</dbReference>
<evidence type="ECO:0000259" key="4">
    <source>
        <dbReference type="Pfam" id="PF08541"/>
    </source>
</evidence>
<feature type="domain" description="Beta-ketoacyl-[acyl-carrier-protein] synthase III C-terminal" evidence="4">
    <location>
        <begin position="255"/>
        <end position="328"/>
    </location>
</feature>
<dbReference type="SUPFAM" id="SSF53901">
    <property type="entry name" value="Thiolase-like"/>
    <property type="match status" value="2"/>
</dbReference>
<organism evidence="6 7">
    <name type="scientific">Streptomyces olivaceus</name>
    <dbReference type="NCBI Taxonomy" id="47716"/>
    <lineage>
        <taxon>Bacteria</taxon>
        <taxon>Bacillati</taxon>
        <taxon>Actinomycetota</taxon>
        <taxon>Actinomycetes</taxon>
        <taxon>Kitasatosporales</taxon>
        <taxon>Streptomycetaceae</taxon>
        <taxon>Streptomyces</taxon>
    </lineage>
</organism>
<dbReference type="Pfam" id="PF08541">
    <property type="entry name" value="ACP_syn_III_C"/>
    <property type="match status" value="1"/>
</dbReference>
<dbReference type="Pfam" id="PF08545">
    <property type="entry name" value="ACP_syn_III"/>
    <property type="match status" value="1"/>
</dbReference>
<evidence type="ECO:0000259" key="5">
    <source>
        <dbReference type="Pfam" id="PF08545"/>
    </source>
</evidence>
<dbReference type="InterPro" id="IPR013747">
    <property type="entry name" value="ACP_syn_III_C"/>
</dbReference>
<evidence type="ECO:0000256" key="2">
    <source>
        <dbReference type="ARBA" id="ARBA00022679"/>
    </source>
</evidence>
<reference evidence="6 7" key="1">
    <citation type="submission" date="2021-06" db="EMBL/GenBank/DDBJ databases">
        <title>Ecological speciation of a Streptomyces species isolated from different habitats and geographic origins.</title>
        <authorList>
            <person name="Wang J."/>
        </authorList>
    </citation>
    <scope>NUCLEOTIDE SEQUENCE [LARGE SCALE GENOMIC DNA]</scope>
    <source>
        <strain evidence="6 7">FXJ8.012</strain>
    </source>
</reference>
<dbReference type="InterPro" id="IPR013751">
    <property type="entry name" value="ACP_syn_III_N"/>
</dbReference>
<proteinExistence type="predicted"/>
<evidence type="ECO:0000313" key="7">
    <source>
        <dbReference type="Proteomes" id="UP000758701"/>
    </source>
</evidence>
<evidence type="ECO:0000256" key="1">
    <source>
        <dbReference type="ARBA" id="ARBA00022490"/>
    </source>
</evidence>
<sequence length="346" mass="36975">MRTEMSVYLHSAGTVLPGPPIDIASLAEKFDLPSVWGQWVESFIDNPYRHYSVDLDSGKLRFSLADLATTAGERALAAAGAAPADVDLLVMGTSSPDMLMPATVNVVADRLGIDDVATYQLQSGCTGAVQALDVARRLLGSGEHRTALVIGADSCAKHLDLSVDVRSLPPDQQVNGVLFGDGAGAAVLGVERGAHGVELLRTRVRCVGRGREPGQTLNWFGGADRHADRPAAVEDYKAVQDAVPPLAVQTLDEMLDALNWDRGEVDYVLPPQLSGRMTDEIHARLDVPDAQEVSCVRETGNTGNALPFFQLERLLPRMIAGDRAVGVAIESSKWIKAGYALEKVDA</sequence>
<keyword evidence="2" id="KW-0808">Transferase</keyword>
<dbReference type="PANTHER" id="PTHR34069:SF2">
    <property type="entry name" value="BETA-KETOACYL-[ACYL-CARRIER-PROTEIN] SYNTHASE III"/>
    <property type="match status" value="1"/>
</dbReference>
<comment type="caution">
    <text evidence="6">The sequence shown here is derived from an EMBL/GenBank/DDBJ whole genome shotgun (WGS) entry which is preliminary data.</text>
</comment>
<dbReference type="InterPro" id="IPR016039">
    <property type="entry name" value="Thiolase-like"/>
</dbReference>
<evidence type="ECO:0000313" key="6">
    <source>
        <dbReference type="EMBL" id="MBZ6156058.1"/>
    </source>
</evidence>
<accession>A0ABS7WES9</accession>